<dbReference type="AlphaFoldDB" id="M5IPT9"/>
<dbReference type="EMBL" id="AMZQ01000009">
    <property type="protein sequence ID" value="EKU10851.1"/>
    <property type="molecule type" value="Genomic_DNA"/>
</dbReference>
<accession>M5IPT9</accession>
<comment type="caution">
    <text evidence="1">The sequence shown here is derived from an EMBL/GenBank/DDBJ whole genome shotgun (WGS) entry which is preliminary data.</text>
</comment>
<dbReference type="PATRIC" id="fig|1244083.3.peg.1594"/>
<dbReference type="Proteomes" id="UP000011939">
    <property type="component" value="Unassembled WGS sequence"/>
</dbReference>
<dbReference type="STRING" id="1244083.CSUNSWCD_2347"/>
<gene>
    <name evidence="1" type="ORF">CSUNSWCD_2347</name>
</gene>
<evidence type="ECO:0000313" key="1">
    <source>
        <dbReference type="EMBL" id="EKU10851.1"/>
    </source>
</evidence>
<dbReference type="RefSeq" id="WP_009495159.1">
    <property type="nucleotide sequence ID" value="NZ_AMZQ01000009.1"/>
</dbReference>
<evidence type="ECO:0008006" key="3">
    <source>
        <dbReference type="Google" id="ProtNLM"/>
    </source>
</evidence>
<sequence>MKILGALLGLVFALLIAAYVAAFTDFGNGFVKPYAQNLIKEKSGFDVKFDKFQIRPTSVDIVANVNGEIVANVNGGLSIFSQSLDLKYDVAVSDLKSLGVKLNEAMKISGIAKGKFSDFLASGVGQMLGSNVSFDANLKDYKPLSLKLDAKNLEVEKALALAGQPIYARGKISAVANIVESGGKPNGTANVDILDVKTDNALIAKDFNVTLPSNFAANGKIVADVKDGIVNAKSAVITPLATIGSDKTIYDPNSNTLSSDVKLIVDDLAKFESVVGQKLSGAFKANGNVIATAGELKNFDVKVEGFGGNVDAVLNGGKLIAKISSLKLDELVKIAAFPAFVGGTISGEAVLNDVHNTQNISGSVKLATKNARLNPAELKQVAKEINLSKPLAFELNANADVASSKAKFDASLNSELLKLKSLSGVYGLDDKNADVKFDAGIDDLGKFEELIGKKLSGKVDVKGAAKLVKGALSELVLNANALGGKIDANLKNEKLAANLSALSLKDAFTLAALPNYADAVIDGTVNLSGLDPKNLSGTAKFNVKNGIVNSAVVAKELDKRFPNDTKFDANADIAINGGKAKFDVLANLVSNANRNLIALKNLKGDYELESGSAKADFELGIRELKEIEFLVGRPLYGPLLVIGDATKTGEKLSANVNSRLFNGDLKVVLKDDILNANLKSFTAKGLTDFLGLSHVYDGTGDMTMNYNLVSQKGKFDVIVDEGKLAKTDFTEQVRTFTGRDITSEIYKNSKIKGTINKNLIDFNADMNATRSRVWVTSGKYDMATKAVNVPIKMNYEKTDIDITVTGTSDNPKYTIGSDYLKGKAVKELDRFLDKKFGKDNENGTTGDAKKDAKKDAIKGLIKGLF</sequence>
<organism evidence="1 2">
    <name type="scientific">Campylobacter showae CSUNSWCD</name>
    <dbReference type="NCBI Taxonomy" id="1244083"/>
    <lineage>
        <taxon>Bacteria</taxon>
        <taxon>Pseudomonadati</taxon>
        <taxon>Campylobacterota</taxon>
        <taxon>Epsilonproteobacteria</taxon>
        <taxon>Campylobacterales</taxon>
        <taxon>Campylobacteraceae</taxon>
        <taxon>Campylobacter</taxon>
    </lineage>
</organism>
<dbReference type="eggNOG" id="COG2911">
    <property type="taxonomic scope" value="Bacteria"/>
</dbReference>
<evidence type="ECO:0000313" key="2">
    <source>
        <dbReference type="Proteomes" id="UP000011939"/>
    </source>
</evidence>
<reference evidence="1 2" key="1">
    <citation type="journal article" date="2013" name="Genome Announc.">
        <title>Genome Sequence of Campylobacter showae UNSWCD, Isolated from a Patient with Crohn's Disease.</title>
        <authorList>
            <person name="Tay A.P."/>
            <person name="Kaakoush N.O."/>
            <person name="Deshpande N.P."/>
            <person name="Chen Z."/>
            <person name="Mitchell H."/>
            <person name="Wilkins M.R."/>
        </authorList>
    </citation>
    <scope>NUCLEOTIDE SEQUENCE [LARGE SCALE GENOMIC DNA]</scope>
    <source>
        <strain evidence="1 2">CSUNSWCD</strain>
    </source>
</reference>
<name>M5IPT9_9BACT</name>
<protein>
    <recommendedName>
        <fullName evidence="3">Periplasmic protein</fullName>
    </recommendedName>
</protein>
<proteinExistence type="predicted"/>
<dbReference type="OrthoDB" id="5341790at2"/>